<dbReference type="PANTHER" id="PTHR35005">
    <property type="entry name" value="3-DEHYDRO-SCYLLO-INOSOSE HYDROLASE"/>
    <property type="match status" value="1"/>
</dbReference>
<dbReference type="OrthoDB" id="46121at2157"/>
<gene>
    <name evidence="5" type="ORF">C447_01255</name>
</gene>
<name>M0M9X9_9EURY</name>
<keyword evidence="4" id="KW-0862">Zinc</keyword>
<proteinExistence type="predicted"/>
<evidence type="ECO:0000256" key="2">
    <source>
        <dbReference type="ARBA" id="ARBA00022723"/>
    </source>
</evidence>
<accession>M0M9X9</accession>
<dbReference type="RefSeq" id="WP_007690068.1">
    <property type="nucleotide sequence ID" value="NZ_AJRK01000101.1"/>
</dbReference>
<reference evidence="5 6" key="1">
    <citation type="journal article" date="2014" name="PLoS Genet.">
        <title>Phylogenetically driven sequencing of extremely halophilic archaea reveals strategies for static and dynamic osmo-response.</title>
        <authorList>
            <person name="Becker E.A."/>
            <person name="Seitzer P.M."/>
            <person name="Tritt A."/>
            <person name="Larsen D."/>
            <person name="Krusor M."/>
            <person name="Yao A.I."/>
            <person name="Wu D."/>
            <person name="Madern D."/>
            <person name="Eisen J.A."/>
            <person name="Darling A.E."/>
            <person name="Facciotti M.T."/>
        </authorList>
    </citation>
    <scope>NUCLEOTIDE SEQUENCE [LARGE SCALE GENOMIC DNA]</scope>
    <source>
        <strain evidence="5 6">100A6</strain>
    </source>
</reference>
<evidence type="ECO:0000256" key="3">
    <source>
        <dbReference type="ARBA" id="ARBA00022801"/>
    </source>
</evidence>
<keyword evidence="2" id="KW-0479">Metal-binding</keyword>
<evidence type="ECO:0000313" key="5">
    <source>
        <dbReference type="EMBL" id="EMA41439.1"/>
    </source>
</evidence>
<dbReference type="GO" id="GO:0009231">
    <property type="term" value="P:riboflavin biosynthetic process"/>
    <property type="evidence" value="ECO:0007669"/>
    <property type="project" value="TreeGrafter"/>
</dbReference>
<organism evidence="5 6">
    <name type="scientific">Halococcus hamelinensis 100A6</name>
    <dbReference type="NCBI Taxonomy" id="1132509"/>
    <lineage>
        <taxon>Archaea</taxon>
        <taxon>Methanobacteriati</taxon>
        <taxon>Methanobacteriota</taxon>
        <taxon>Stenosarchaea group</taxon>
        <taxon>Halobacteria</taxon>
        <taxon>Halobacteriales</taxon>
        <taxon>Halococcaceae</taxon>
        <taxon>Halococcus</taxon>
    </lineage>
</organism>
<evidence type="ECO:0000313" key="6">
    <source>
        <dbReference type="Proteomes" id="UP000011566"/>
    </source>
</evidence>
<dbReference type="InterPro" id="IPR024087">
    <property type="entry name" value="Creatininase-like_sf"/>
</dbReference>
<dbReference type="Gene3D" id="3.40.50.10310">
    <property type="entry name" value="Creatininase"/>
    <property type="match status" value="1"/>
</dbReference>
<dbReference type="EMBL" id="AOMB01000005">
    <property type="protein sequence ID" value="EMA41439.1"/>
    <property type="molecule type" value="Genomic_DNA"/>
</dbReference>
<dbReference type="GO" id="GO:0046872">
    <property type="term" value="F:metal ion binding"/>
    <property type="evidence" value="ECO:0007669"/>
    <property type="project" value="UniProtKB-KW"/>
</dbReference>
<dbReference type="eggNOG" id="arCOG04536">
    <property type="taxonomic scope" value="Archaea"/>
</dbReference>
<evidence type="ECO:0000256" key="4">
    <source>
        <dbReference type="ARBA" id="ARBA00022833"/>
    </source>
</evidence>
<evidence type="ECO:0000256" key="1">
    <source>
        <dbReference type="ARBA" id="ARBA00001947"/>
    </source>
</evidence>
<protein>
    <submittedName>
        <fullName evidence="5">Creatininase</fullName>
    </submittedName>
</protein>
<dbReference type="GO" id="GO:0016811">
    <property type="term" value="F:hydrolase activity, acting on carbon-nitrogen (but not peptide) bonds, in linear amides"/>
    <property type="evidence" value="ECO:0007669"/>
    <property type="project" value="TreeGrafter"/>
</dbReference>
<dbReference type="Proteomes" id="UP000011566">
    <property type="component" value="Unassembled WGS sequence"/>
</dbReference>
<dbReference type="Pfam" id="PF02633">
    <property type="entry name" value="Creatininase"/>
    <property type="match status" value="1"/>
</dbReference>
<sequence length="247" mass="26374">MDLTTATWTDVADVETDLAVVPVGSTEQHGPHAPLGTDRLTARAVADGAVEVYEGTNDRAVALAPTIPVGIAEEHRGFPGTLWVTPDTFRRYVREVVASLAHHGFDRVVLVNGHGGNVDALREISATITRHDAAYVVPFTWFDAIDAEGMGHGGPVETALLRATHPDLVHDDRIETAREDASERWGEWVSGTNLAVDSAEFTENGVVGDPSDGTLDRGEDFLERATASLVDLLDAVAERDVDGSTTG</sequence>
<dbReference type="PATRIC" id="fig|1132509.6.peg.302"/>
<dbReference type="PANTHER" id="PTHR35005:SF1">
    <property type="entry name" value="2-AMINO-5-FORMYLAMINO-6-RIBOSYLAMINOPYRIMIDIN-4(3H)-ONE 5'-MONOPHOSPHATE DEFORMYLASE"/>
    <property type="match status" value="1"/>
</dbReference>
<keyword evidence="3" id="KW-0378">Hydrolase</keyword>
<keyword evidence="6" id="KW-1185">Reference proteome</keyword>
<dbReference type="InterPro" id="IPR003785">
    <property type="entry name" value="Creatininase/forma_Hydrolase"/>
</dbReference>
<comment type="cofactor">
    <cofactor evidence="1">
        <name>Zn(2+)</name>
        <dbReference type="ChEBI" id="CHEBI:29105"/>
    </cofactor>
</comment>
<comment type="caution">
    <text evidence="5">The sequence shown here is derived from an EMBL/GenBank/DDBJ whole genome shotgun (WGS) entry which is preliminary data.</text>
</comment>
<dbReference type="SUPFAM" id="SSF102215">
    <property type="entry name" value="Creatininase"/>
    <property type="match status" value="1"/>
</dbReference>
<dbReference type="AlphaFoldDB" id="M0M9X9"/>